<organism evidence="3 4">
    <name type="scientific">Nocardioides jejuensis</name>
    <dbReference type="NCBI Taxonomy" id="2502782"/>
    <lineage>
        <taxon>Bacteria</taxon>
        <taxon>Bacillati</taxon>
        <taxon>Actinomycetota</taxon>
        <taxon>Actinomycetes</taxon>
        <taxon>Propionibacteriales</taxon>
        <taxon>Nocardioidaceae</taxon>
        <taxon>Nocardioides</taxon>
    </lineage>
</organism>
<reference evidence="3 4" key="1">
    <citation type="submission" date="2019-03" db="EMBL/GenBank/DDBJ databases">
        <authorList>
            <person name="Kim M.K.M."/>
        </authorList>
    </citation>
    <scope>NUCLEOTIDE SEQUENCE [LARGE SCALE GENOMIC DNA]</scope>
    <source>
        <strain evidence="3 4">18JY15-6</strain>
    </source>
</reference>
<comment type="caution">
    <text evidence="3">The sequence shown here is derived from an EMBL/GenBank/DDBJ whole genome shotgun (WGS) entry which is preliminary data.</text>
</comment>
<gene>
    <name evidence="3" type="ORF">EPD65_04055</name>
</gene>
<feature type="transmembrane region" description="Helical" evidence="2">
    <location>
        <begin position="6"/>
        <end position="24"/>
    </location>
</feature>
<name>A0A4R1CGB3_9ACTN</name>
<dbReference type="Proteomes" id="UP000295453">
    <property type="component" value="Unassembled WGS sequence"/>
</dbReference>
<feature type="transmembrane region" description="Helical" evidence="2">
    <location>
        <begin position="119"/>
        <end position="136"/>
    </location>
</feature>
<keyword evidence="2" id="KW-1133">Transmembrane helix</keyword>
<proteinExistence type="predicted"/>
<evidence type="ECO:0000313" key="3">
    <source>
        <dbReference type="EMBL" id="TCJ30384.1"/>
    </source>
</evidence>
<keyword evidence="4" id="KW-1185">Reference proteome</keyword>
<dbReference type="OrthoDB" id="3218604at2"/>
<protein>
    <submittedName>
        <fullName evidence="3">Uncharacterized protein</fullName>
    </submittedName>
</protein>
<keyword evidence="2" id="KW-0472">Membrane</keyword>
<evidence type="ECO:0000256" key="2">
    <source>
        <dbReference type="SAM" id="Phobius"/>
    </source>
</evidence>
<dbReference type="RefSeq" id="WP_131581884.1">
    <property type="nucleotide sequence ID" value="NZ_SJZJ01000004.1"/>
</dbReference>
<feature type="region of interest" description="Disordered" evidence="1">
    <location>
        <begin position="155"/>
        <end position="175"/>
    </location>
</feature>
<accession>A0A4R1CGB3</accession>
<evidence type="ECO:0000256" key="1">
    <source>
        <dbReference type="SAM" id="MobiDB-lite"/>
    </source>
</evidence>
<keyword evidence="2" id="KW-0812">Transmembrane</keyword>
<dbReference type="EMBL" id="SJZJ01000004">
    <property type="protein sequence ID" value="TCJ30384.1"/>
    <property type="molecule type" value="Genomic_DNA"/>
</dbReference>
<dbReference type="AlphaFoldDB" id="A0A4R1CGB3"/>
<sequence>MDVTSLIFVALAVAWAVYLVPKALQHTDEASVSHSVERFSSALRVIARREEVATAAPAEVAPVATAPQRRPSATQIRARREAARVAAQRRRRVLGTLLVLNVLVAAPAAFGLIGWSWQAVPATLLVAWLVTCRLMVRSEQAAKADVWAPTRVRMPRRTEESPVAASPADQESDVPAETLVERNDQGFDEVGSDADTTTIAAVKEELWNPVPITLPTYVTKDAATRRTVRTIDLSSPGVTTSGRTEEDAAIAREADEAARASKLAAIARSIRKSS</sequence>
<feature type="transmembrane region" description="Helical" evidence="2">
    <location>
        <begin position="93"/>
        <end position="113"/>
    </location>
</feature>
<evidence type="ECO:0000313" key="4">
    <source>
        <dbReference type="Proteomes" id="UP000295453"/>
    </source>
</evidence>